<sequence length="99" mass="11420">MVQAQIFIDKDELRGTRPLYEFILLFLLEKNIAGATAFNGFMGFGKHQKLKRPNREFSFDETPLVISFVDTKENVEEAIKELRNVYSGGLIITHAVEQW</sequence>
<gene>
    <name evidence="2" type="ORF">E6C50_16665</name>
</gene>
<organism evidence="2 3">
    <name type="scientific">Flavobacterium supellecticarium</name>
    <dbReference type="NCBI Taxonomy" id="2565924"/>
    <lineage>
        <taxon>Bacteria</taxon>
        <taxon>Pseudomonadati</taxon>
        <taxon>Bacteroidota</taxon>
        <taxon>Flavobacteriia</taxon>
        <taxon>Flavobacteriales</taxon>
        <taxon>Flavobacteriaceae</taxon>
        <taxon>Flavobacterium</taxon>
    </lineage>
</organism>
<dbReference type="PANTHER" id="PTHR35983">
    <property type="entry name" value="UPF0166 PROTEIN TM_0021"/>
    <property type="match status" value="1"/>
</dbReference>
<dbReference type="SUPFAM" id="SSF54913">
    <property type="entry name" value="GlnB-like"/>
    <property type="match status" value="1"/>
</dbReference>
<comment type="caution">
    <text evidence="2">The sequence shown here is derived from an EMBL/GenBank/DDBJ whole genome shotgun (WGS) entry which is preliminary data.</text>
</comment>
<dbReference type="EMBL" id="SSNZ01000011">
    <property type="protein sequence ID" value="THF47706.1"/>
    <property type="molecule type" value="Genomic_DNA"/>
</dbReference>
<dbReference type="InterPro" id="IPR015867">
    <property type="entry name" value="N-reg_PII/ATP_PRibTrfase_C"/>
</dbReference>
<dbReference type="InterPro" id="IPR003793">
    <property type="entry name" value="UPF0166"/>
</dbReference>
<name>A0A4S3ZQ85_9FLAO</name>
<dbReference type="Gene3D" id="3.30.70.120">
    <property type="match status" value="1"/>
</dbReference>
<dbReference type="Pfam" id="PF02641">
    <property type="entry name" value="DUF190"/>
    <property type="match status" value="1"/>
</dbReference>
<accession>A0A4S3ZQ85</accession>
<dbReference type="PANTHER" id="PTHR35983:SF1">
    <property type="entry name" value="UPF0166 PROTEIN TM_0021"/>
    <property type="match status" value="1"/>
</dbReference>
<protein>
    <submittedName>
        <fullName evidence="2">DUF190 domain-containing protein</fullName>
    </submittedName>
</protein>
<evidence type="ECO:0000313" key="2">
    <source>
        <dbReference type="EMBL" id="THF47706.1"/>
    </source>
</evidence>
<evidence type="ECO:0000256" key="1">
    <source>
        <dbReference type="ARBA" id="ARBA00010554"/>
    </source>
</evidence>
<dbReference type="Proteomes" id="UP000307507">
    <property type="component" value="Unassembled WGS sequence"/>
</dbReference>
<dbReference type="AlphaFoldDB" id="A0A4S3ZQ85"/>
<dbReference type="InterPro" id="IPR011322">
    <property type="entry name" value="N-reg_PII-like_a/b"/>
</dbReference>
<dbReference type="OrthoDB" id="9795599at2"/>
<reference evidence="2 3" key="1">
    <citation type="submission" date="2019-04" db="EMBL/GenBank/DDBJ databases">
        <title>Flavobacterium sp. nov. isolated from construction timber.</title>
        <authorList>
            <person name="Lin S.-Y."/>
            <person name="Chang C.-T."/>
            <person name="Young C.-C."/>
        </authorList>
    </citation>
    <scope>NUCLEOTIDE SEQUENCE [LARGE SCALE GENOMIC DNA]</scope>
    <source>
        <strain evidence="2 3">CC-CTC003</strain>
    </source>
</reference>
<comment type="similarity">
    <text evidence="1">Belongs to the UPF0166 family.</text>
</comment>
<dbReference type="RefSeq" id="WP_136404379.1">
    <property type="nucleotide sequence ID" value="NZ_SSNZ01000011.1"/>
</dbReference>
<proteinExistence type="inferred from homology"/>
<evidence type="ECO:0000313" key="3">
    <source>
        <dbReference type="Proteomes" id="UP000307507"/>
    </source>
</evidence>
<keyword evidence="3" id="KW-1185">Reference proteome</keyword>